<feature type="region of interest" description="Disordered" evidence="5">
    <location>
        <begin position="139"/>
        <end position="198"/>
    </location>
</feature>
<dbReference type="GO" id="GO:0008270">
    <property type="term" value="F:zinc ion binding"/>
    <property type="evidence" value="ECO:0007669"/>
    <property type="project" value="UniProtKB-KW"/>
</dbReference>
<evidence type="ECO:0000256" key="2">
    <source>
        <dbReference type="ARBA" id="ARBA00022771"/>
    </source>
</evidence>
<reference evidence="6 7" key="1">
    <citation type="journal article" date="2009" name="Science">
        <title>Green evolution and dynamic adaptations revealed by genomes of the marine picoeukaryotes Micromonas.</title>
        <authorList>
            <person name="Worden A.Z."/>
            <person name="Lee J.H."/>
            <person name="Mock T."/>
            <person name="Rouze P."/>
            <person name="Simmons M.P."/>
            <person name="Aerts A.L."/>
            <person name="Allen A.E."/>
            <person name="Cuvelier M.L."/>
            <person name="Derelle E."/>
            <person name="Everett M.V."/>
            <person name="Foulon E."/>
            <person name="Grimwood J."/>
            <person name="Gundlach H."/>
            <person name="Henrissat B."/>
            <person name="Napoli C."/>
            <person name="McDonald S.M."/>
            <person name="Parker M.S."/>
            <person name="Rombauts S."/>
            <person name="Salamov A."/>
            <person name="Von Dassow P."/>
            <person name="Badger J.H."/>
            <person name="Coutinho P.M."/>
            <person name="Demir E."/>
            <person name="Dubchak I."/>
            <person name="Gentemann C."/>
            <person name="Eikrem W."/>
            <person name="Gready J.E."/>
            <person name="John U."/>
            <person name="Lanier W."/>
            <person name="Lindquist E.A."/>
            <person name="Lucas S."/>
            <person name="Mayer K.F."/>
            <person name="Moreau H."/>
            <person name="Not F."/>
            <person name="Otillar R."/>
            <person name="Panaud O."/>
            <person name="Pangilinan J."/>
            <person name="Paulsen I."/>
            <person name="Piegu B."/>
            <person name="Poliakov A."/>
            <person name="Robbens S."/>
            <person name="Schmutz J."/>
            <person name="Toulza E."/>
            <person name="Wyss T."/>
            <person name="Zelensky A."/>
            <person name="Zhou K."/>
            <person name="Armbrust E.V."/>
            <person name="Bhattacharya D."/>
            <person name="Goodenough U.W."/>
            <person name="Van de Peer Y."/>
            <person name="Grigoriev I.V."/>
        </authorList>
    </citation>
    <scope>NUCLEOTIDE SEQUENCE [LARGE SCALE GENOMIC DNA]</scope>
    <source>
        <strain evidence="7">RCC299 / NOUM17</strain>
    </source>
</reference>
<dbReference type="GO" id="GO:0005681">
    <property type="term" value="C:spliceosomal complex"/>
    <property type="evidence" value="ECO:0007669"/>
    <property type="project" value="InterPro"/>
</dbReference>
<evidence type="ECO:0000256" key="1">
    <source>
        <dbReference type="ARBA" id="ARBA00022723"/>
    </source>
</evidence>
<evidence type="ECO:0000256" key="5">
    <source>
        <dbReference type="SAM" id="MobiDB-lite"/>
    </source>
</evidence>
<dbReference type="EMBL" id="CP001330">
    <property type="protein sequence ID" value="ACO66439.1"/>
    <property type="molecule type" value="Genomic_DNA"/>
</dbReference>
<feature type="compositionally biased region" description="Basic and acidic residues" evidence="5">
    <location>
        <begin position="139"/>
        <end position="169"/>
    </location>
</feature>
<proteinExistence type="predicted"/>
<evidence type="ECO:0008006" key="8">
    <source>
        <dbReference type="Google" id="ProtNLM"/>
    </source>
</evidence>
<dbReference type="InParanoid" id="C1EDX3"/>
<dbReference type="OMA" id="VDHRRKW"/>
<gene>
    <name evidence="6" type="ORF">MICPUN_62422</name>
</gene>
<dbReference type="GeneID" id="8247296"/>
<dbReference type="PANTHER" id="PTHR45986">
    <property type="entry name" value="ZINC FINGER MATRIN-TYPE PROTEIN 2"/>
    <property type="match status" value="1"/>
</dbReference>
<feature type="compositionally biased region" description="Basic and acidic residues" evidence="5">
    <location>
        <begin position="11"/>
        <end position="39"/>
    </location>
</feature>
<accession>C1EDX3</accession>
<dbReference type="KEGG" id="mis:MICPUN_62422"/>
<protein>
    <recommendedName>
        <fullName evidence="8">U1-type domain-containing protein</fullName>
    </recommendedName>
</protein>
<dbReference type="PANTHER" id="PTHR45986:SF1">
    <property type="entry name" value="ZINC FINGER MATRIN-TYPE PROTEIN 2"/>
    <property type="match status" value="1"/>
</dbReference>
<dbReference type="AlphaFoldDB" id="C1EDX3"/>
<feature type="region of interest" description="Disordered" evidence="5">
    <location>
        <begin position="1"/>
        <end position="46"/>
    </location>
</feature>
<evidence type="ECO:0000256" key="4">
    <source>
        <dbReference type="ARBA" id="ARBA00023242"/>
    </source>
</evidence>
<feature type="compositionally biased region" description="Basic residues" evidence="5">
    <location>
        <begin position="170"/>
        <end position="180"/>
    </location>
</feature>
<sequence>MAPGAAQVDNTARRKWDKDEYAAKAKERERLEDEKEKGKNIRPPPGAIIERKTLSLDTIIQRDYKKELEARVGTKTIVNLDTGEGLGFRCKETGVILRDSIAYLDHINGKKQQKALGMSMRVERSTVEQVRGAFERAKRKKEEEEKESAADFAKRVKAAEENEEELRARRAEKKKAKKEAKRAEEEKAKAQQEMEFGLDPDMAAMMGFSGFGGNK</sequence>
<feature type="compositionally biased region" description="Basic and acidic residues" evidence="5">
    <location>
        <begin position="181"/>
        <end position="192"/>
    </location>
</feature>
<dbReference type="eggNOG" id="KOG4727">
    <property type="taxonomic scope" value="Eukaryota"/>
</dbReference>
<evidence type="ECO:0000313" key="7">
    <source>
        <dbReference type="Proteomes" id="UP000002009"/>
    </source>
</evidence>
<dbReference type="OrthoDB" id="30343at2759"/>
<keyword evidence="3" id="KW-0862">Zinc</keyword>
<keyword evidence="1" id="KW-0479">Metal-binding</keyword>
<dbReference type="Proteomes" id="UP000002009">
    <property type="component" value="Chromosome 11"/>
</dbReference>
<dbReference type="GO" id="GO:0046540">
    <property type="term" value="C:U4/U6 x U5 tri-snRNP complex"/>
    <property type="evidence" value="ECO:0007669"/>
    <property type="project" value="TreeGrafter"/>
</dbReference>
<dbReference type="STRING" id="296587.C1EDX3"/>
<evidence type="ECO:0000256" key="3">
    <source>
        <dbReference type="ARBA" id="ARBA00022833"/>
    </source>
</evidence>
<keyword evidence="4" id="KW-0539">Nucleus</keyword>
<keyword evidence="2" id="KW-0863">Zinc-finger</keyword>
<keyword evidence="7" id="KW-1185">Reference proteome</keyword>
<dbReference type="InterPro" id="IPR040107">
    <property type="entry name" value="Snu23"/>
</dbReference>
<dbReference type="FunCoup" id="C1EDX3">
    <property type="interactions" value="1573"/>
</dbReference>
<dbReference type="GO" id="GO:0000398">
    <property type="term" value="P:mRNA splicing, via spliceosome"/>
    <property type="evidence" value="ECO:0007669"/>
    <property type="project" value="InterPro"/>
</dbReference>
<evidence type="ECO:0000313" key="6">
    <source>
        <dbReference type="EMBL" id="ACO66439.1"/>
    </source>
</evidence>
<organism evidence="6 7">
    <name type="scientific">Micromonas commoda (strain RCC299 / NOUM17 / CCMP2709)</name>
    <name type="common">Picoplanktonic green alga</name>
    <dbReference type="NCBI Taxonomy" id="296587"/>
    <lineage>
        <taxon>Eukaryota</taxon>
        <taxon>Viridiplantae</taxon>
        <taxon>Chlorophyta</taxon>
        <taxon>Mamiellophyceae</taxon>
        <taxon>Mamiellales</taxon>
        <taxon>Mamiellaceae</taxon>
        <taxon>Micromonas</taxon>
    </lineage>
</organism>
<dbReference type="RefSeq" id="XP_002505181.1">
    <property type="nucleotide sequence ID" value="XM_002505135.1"/>
</dbReference>
<name>C1EDX3_MICCC</name>